<dbReference type="AlphaFoldDB" id="A0A127KB80"/>
<proteinExistence type="predicted"/>
<dbReference type="KEGG" id="thu:AC731_019235"/>
<gene>
    <name evidence="1" type="ORF">AC731_019235</name>
</gene>
<dbReference type="EMBL" id="CP014646">
    <property type="protein sequence ID" value="AMO39223.1"/>
    <property type="molecule type" value="Genomic_DNA"/>
</dbReference>
<organism evidence="1 2">
    <name type="scientific">Thauera humireducens</name>
    <dbReference type="NCBI Taxonomy" id="1134435"/>
    <lineage>
        <taxon>Bacteria</taxon>
        <taxon>Pseudomonadati</taxon>
        <taxon>Pseudomonadota</taxon>
        <taxon>Betaproteobacteria</taxon>
        <taxon>Rhodocyclales</taxon>
        <taxon>Zoogloeaceae</taxon>
        <taxon>Thauera</taxon>
    </lineage>
</organism>
<evidence type="ECO:0000313" key="1">
    <source>
        <dbReference type="EMBL" id="AMO39223.1"/>
    </source>
</evidence>
<evidence type="ECO:0000313" key="2">
    <source>
        <dbReference type="Proteomes" id="UP000036902"/>
    </source>
</evidence>
<reference evidence="2" key="1">
    <citation type="submission" date="2016-03" db="EMBL/GenBank/DDBJ databases">
        <authorList>
            <person name="Ma C."/>
            <person name="Zhou S."/>
            <person name="Yang G."/>
        </authorList>
    </citation>
    <scope>NUCLEOTIDE SEQUENCE [LARGE SCALE GENOMIC DNA]</scope>
    <source>
        <strain evidence="2">SgZ-1</strain>
    </source>
</reference>
<name>A0A127KB80_9RHOO</name>
<accession>A0A127KB80</accession>
<keyword evidence="2" id="KW-1185">Reference proteome</keyword>
<sequence>MNPPIAEGTVAIIDGMRRVYYDGYWIKVYDPPADSLKAKKQLIQALTRRLFNHVEHGINIPGKRLDDTRRAYEAEQDPARKRVKGAMLAGALFNRATDIFTKLVELQELGIEIDTDNALMRECGFCLQEALNLGRLVLHRSGEEGIDELWGEPFRAFSIPVEAFYDSRYIKIAQTLRDIDRLGAVMSSTLGAIPMYDGIQRLIAHFTTAAKVKCETLRTDPDIFDVWSDFVVASEELAAFAPQLSHSVNAADQQLAADGQRLLLQGRDLVTFITRARVPMPKSTREFIERMETFAARARLQGQPPLAGPLPY</sequence>
<dbReference type="STRING" id="1134435.AC731_019235"/>
<protein>
    <submittedName>
        <fullName evidence="1">Uncharacterized protein</fullName>
    </submittedName>
</protein>
<dbReference type="Proteomes" id="UP000036902">
    <property type="component" value="Chromosome"/>
</dbReference>